<protein>
    <submittedName>
        <fullName evidence="2">Uncharacterized protein</fullName>
    </submittedName>
</protein>
<evidence type="ECO:0000313" key="2">
    <source>
        <dbReference type="EMBL" id="KAH9366817.1"/>
    </source>
</evidence>
<feature type="region of interest" description="Disordered" evidence="1">
    <location>
        <begin position="270"/>
        <end position="294"/>
    </location>
</feature>
<accession>A0A9J6FWT9</accession>
<dbReference type="Proteomes" id="UP000821853">
    <property type="component" value="Chromosome 2"/>
</dbReference>
<dbReference type="VEuPathDB" id="VectorBase:HLOH_050006"/>
<organism evidence="2 3">
    <name type="scientific">Haemaphysalis longicornis</name>
    <name type="common">Bush tick</name>
    <dbReference type="NCBI Taxonomy" id="44386"/>
    <lineage>
        <taxon>Eukaryota</taxon>
        <taxon>Metazoa</taxon>
        <taxon>Ecdysozoa</taxon>
        <taxon>Arthropoda</taxon>
        <taxon>Chelicerata</taxon>
        <taxon>Arachnida</taxon>
        <taxon>Acari</taxon>
        <taxon>Parasitiformes</taxon>
        <taxon>Ixodida</taxon>
        <taxon>Ixodoidea</taxon>
        <taxon>Ixodidae</taxon>
        <taxon>Haemaphysalinae</taxon>
        <taxon>Haemaphysalis</taxon>
    </lineage>
</organism>
<dbReference type="EMBL" id="JABSTR010000004">
    <property type="protein sequence ID" value="KAH9366817.1"/>
    <property type="molecule type" value="Genomic_DNA"/>
</dbReference>
<evidence type="ECO:0000256" key="1">
    <source>
        <dbReference type="SAM" id="MobiDB-lite"/>
    </source>
</evidence>
<evidence type="ECO:0000313" key="3">
    <source>
        <dbReference type="Proteomes" id="UP000821853"/>
    </source>
</evidence>
<proteinExistence type="predicted"/>
<comment type="caution">
    <text evidence="2">The sequence shown here is derived from an EMBL/GenBank/DDBJ whole genome shotgun (WGS) entry which is preliminary data.</text>
</comment>
<gene>
    <name evidence="2" type="ORF">HPB48_010149</name>
</gene>
<dbReference type="AlphaFoldDB" id="A0A9J6FWT9"/>
<keyword evidence="3" id="KW-1185">Reference proteome</keyword>
<sequence length="483" mass="51032">MARDYELEAERAKTRELERLVRLAEAEFLARPGNENVVRPCCSCGQTTHSSADCRRYRYLDREASPPPQRERWVEVADSEAGERPRLVTAAASGISKRRPCKVSSRLVGLRVPTKPFKLKLDRVNEIAVLKRIFTPDQLTGPAKSVSLASREGAIASPAVLPPSRAIVGGTSAAQPRVAESTAQATGQADMLAAKACAGKVVAGLVSDCAGKAKEPGNTEASPLRSTAVGIEAVGQTANADLGASKPLPYRDRPCPKGLLGTDAAADGCGGKTPAGTAADGRVRGQDGGAMSRDPDLHAIQLPSAQTCARAPAYPPVLPCFVKPLHRRKRGLRRAPGDFFGPPRRRRSSAASNMVDRRTARISLPNHARACSNRLPVAVAPSDIRGCKKTAGTAAAVCSGFDMRTKVDKRAAENNLACAGGDGVKHVHELGSVLLRLLVMRVALALWTSRTGCRGGSPDAAAKAEHRDLCNIQVNSHLDAAPD</sequence>
<name>A0A9J6FWT9_HAELO</name>
<feature type="region of interest" description="Disordered" evidence="1">
    <location>
        <begin position="333"/>
        <end position="355"/>
    </location>
</feature>
<reference evidence="2 3" key="1">
    <citation type="journal article" date="2020" name="Cell">
        <title>Large-Scale Comparative Analyses of Tick Genomes Elucidate Their Genetic Diversity and Vector Capacities.</title>
        <authorList>
            <consortium name="Tick Genome and Microbiome Consortium (TIGMIC)"/>
            <person name="Jia N."/>
            <person name="Wang J."/>
            <person name="Shi W."/>
            <person name="Du L."/>
            <person name="Sun Y."/>
            <person name="Zhan W."/>
            <person name="Jiang J.F."/>
            <person name="Wang Q."/>
            <person name="Zhang B."/>
            <person name="Ji P."/>
            <person name="Bell-Sakyi L."/>
            <person name="Cui X.M."/>
            <person name="Yuan T.T."/>
            <person name="Jiang B.G."/>
            <person name="Yang W.F."/>
            <person name="Lam T.T."/>
            <person name="Chang Q.C."/>
            <person name="Ding S.J."/>
            <person name="Wang X.J."/>
            <person name="Zhu J.G."/>
            <person name="Ruan X.D."/>
            <person name="Zhao L."/>
            <person name="Wei J.T."/>
            <person name="Ye R.Z."/>
            <person name="Que T.C."/>
            <person name="Du C.H."/>
            <person name="Zhou Y.H."/>
            <person name="Cheng J.X."/>
            <person name="Dai P.F."/>
            <person name="Guo W.B."/>
            <person name="Han X.H."/>
            <person name="Huang E.J."/>
            <person name="Li L.F."/>
            <person name="Wei W."/>
            <person name="Gao Y.C."/>
            <person name="Liu J.Z."/>
            <person name="Shao H.Z."/>
            <person name="Wang X."/>
            <person name="Wang C.C."/>
            <person name="Yang T.C."/>
            <person name="Huo Q.B."/>
            <person name="Li W."/>
            <person name="Chen H.Y."/>
            <person name="Chen S.E."/>
            <person name="Zhou L.G."/>
            <person name="Ni X.B."/>
            <person name="Tian J.H."/>
            <person name="Sheng Y."/>
            <person name="Liu T."/>
            <person name="Pan Y.S."/>
            <person name="Xia L.Y."/>
            <person name="Li J."/>
            <person name="Zhao F."/>
            <person name="Cao W.C."/>
        </authorList>
    </citation>
    <scope>NUCLEOTIDE SEQUENCE [LARGE SCALE GENOMIC DNA]</scope>
    <source>
        <strain evidence="2">HaeL-2018</strain>
    </source>
</reference>